<reference evidence="6" key="1">
    <citation type="submission" date="2016-10" db="EMBL/GenBank/DDBJ databases">
        <authorList>
            <person name="Varghese N."/>
            <person name="Submissions S."/>
        </authorList>
    </citation>
    <scope>NUCLEOTIDE SEQUENCE [LARGE SCALE GENOMIC DNA]</scope>
    <source>
        <strain evidence="6">CGMCC 1.10218</strain>
    </source>
</reference>
<dbReference type="OrthoDB" id="59951at2"/>
<keyword evidence="1" id="KW-0815">Transposition</keyword>
<dbReference type="RefSeq" id="WP_092265864.1">
    <property type="nucleotide sequence ID" value="NZ_FNZA01000042.1"/>
</dbReference>
<dbReference type="PANTHER" id="PTHR35528:SF3">
    <property type="entry name" value="BLL1675 PROTEIN"/>
    <property type="match status" value="1"/>
</dbReference>
<keyword evidence="2" id="KW-0238">DNA-binding</keyword>
<dbReference type="GO" id="GO:0006310">
    <property type="term" value="P:DNA recombination"/>
    <property type="evidence" value="ECO:0007669"/>
    <property type="project" value="UniProtKB-KW"/>
</dbReference>
<proteinExistence type="predicted"/>
<sequence>MQDRKPYRHRFPLSIIGYALWLYHRFPLSQRDVQELLFQRGMVVSHETLRQWNIKFAPLLTEELRHREPRRGSRWSLDEVCVKVGGVTHWLWRAVDEYGAVLDILLQPHRDTQAARTFFTRLLGEYDAPEVIHTDKLWSYGAAIRELRVLHLVEHVQVTSALRCNNLIEQSHRPTRRQERQQLGFKRRQRTQEFLALHARVSNLHQHTRTTIPTSARRSNLTNALRIWGETVQRAA</sequence>
<protein>
    <submittedName>
        <fullName evidence="5">Putative transposase</fullName>
    </submittedName>
</protein>
<dbReference type="STRING" id="856736.SAMN04488058_1425"/>
<keyword evidence="3" id="KW-0233">DNA recombination</keyword>
<dbReference type="NCBIfam" id="NF033587">
    <property type="entry name" value="transpos_IS6"/>
    <property type="match status" value="1"/>
</dbReference>
<name>A0A1H7CUR8_9DEIO</name>
<evidence type="ECO:0000256" key="3">
    <source>
        <dbReference type="ARBA" id="ARBA00023172"/>
    </source>
</evidence>
<dbReference type="GO" id="GO:0032196">
    <property type="term" value="P:transposition"/>
    <property type="evidence" value="ECO:0007669"/>
    <property type="project" value="UniProtKB-KW"/>
</dbReference>
<feature type="domain" description="DDE" evidence="4">
    <location>
        <begin position="73"/>
        <end position="207"/>
    </location>
</feature>
<dbReference type="InterPro" id="IPR032874">
    <property type="entry name" value="DDE_dom"/>
</dbReference>
<evidence type="ECO:0000259" key="4">
    <source>
        <dbReference type="Pfam" id="PF13610"/>
    </source>
</evidence>
<dbReference type="Proteomes" id="UP000199223">
    <property type="component" value="Unassembled WGS sequence"/>
</dbReference>
<dbReference type="PANTHER" id="PTHR35528">
    <property type="entry name" value="BLL1675 PROTEIN"/>
    <property type="match status" value="1"/>
</dbReference>
<accession>A0A1H7CUR8</accession>
<dbReference type="AlphaFoldDB" id="A0A1H7CUR8"/>
<dbReference type="InterPro" id="IPR047930">
    <property type="entry name" value="Transpos_IS6"/>
</dbReference>
<dbReference type="EMBL" id="FNZA01000042">
    <property type="protein sequence ID" value="SEJ93398.1"/>
    <property type="molecule type" value="Genomic_DNA"/>
</dbReference>
<evidence type="ECO:0000313" key="5">
    <source>
        <dbReference type="EMBL" id="SEJ93398.1"/>
    </source>
</evidence>
<organism evidence="5 6">
    <name type="scientific">Deinococcus reticulitermitis</name>
    <dbReference type="NCBI Taxonomy" id="856736"/>
    <lineage>
        <taxon>Bacteria</taxon>
        <taxon>Thermotogati</taxon>
        <taxon>Deinococcota</taxon>
        <taxon>Deinococci</taxon>
        <taxon>Deinococcales</taxon>
        <taxon>Deinococcaceae</taxon>
        <taxon>Deinococcus</taxon>
    </lineage>
</organism>
<gene>
    <name evidence="5" type="ORF">SAMN04488058_1425</name>
</gene>
<dbReference type="InterPro" id="IPR052183">
    <property type="entry name" value="IS_Transposase"/>
</dbReference>
<dbReference type="GO" id="GO:0003677">
    <property type="term" value="F:DNA binding"/>
    <property type="evidence" value="ECO:0007669"/>
    <property type="project" value="UniProtKB-KW"/>
</dbReference>
<keyword evidence="6" id="KW-1185">Reference proteome</keyword>
<evidence type="ECO:0000256" key="1">
    <source>
        <dbReference type="ARBA" id="ARBA00022578"/>
    </source>
</evidence>
<evidence type="ECO:0000256" key="2">
    <source>
        <dbReference type="ARBA" id="ARBA00023125"/>
    </source>
</evidence>
<dbReference type="Pfam" id="PF13610">
    <property type="entry name" value="DDE_Tnp_IS240"/>
    <property type="match status" value="1"/>
</dbReference>
<evidence type="ECO:0000313" key="6">
    <source>
        <dbReference type="Proteomes" id="UP000199223"/>
    </source>
</evidence>